<feature type="region of interest" description="Disordered" evidence="2">
    <location>
        <begin position="162"/>
        <end position="181"/>
    </location>
</feature>
<dbReference type="Gene3D" id="1.20.1260.20">
    <property type="entry name" value="PPE superfamily"/>
    <property type="match status" value="1"/>
</dbReference>
<evidence type="ECO:0000256" key="1">
    <source>
        <dbReference type="ARBA" id="ARBA00010652"/>
    </source>
</evidence>
<protein>
    <submittedName>
        <fullName evidence="4">PPE family protein</fullName>
    </submittedName>
</protein>
<name>A0A0E3WCU3_MYCLN</name>
<evidence type="ECO:0000259" key="3">
    <source>
        <dbReference type="Pfam" id="PF00823"/>
    </source>
</evidence>
<sequence length="418" mass="41115">MDYGLLPPEVNSGLMYTGPGSGPMLAAAAGWEATAAQLEAAARGCSSENSALVGRWLGPSSMRMAAAASRHVAWLQVSAIRAAQTATQAYGAAAAYEAAFAMTVPPPAIAANRAQLMVLVATNFFGQNTAAIAATEAEYLGMWVQDATAMYGYAVASETASSLEPFDEPSQTTNPNGQNDEVNAVTRAASQATSGRTQSAIQLASNNASAQTAGATPVDPGTTVTAPPGSTLSLGDSVDVSVNPGSGLVTVGSLGLADTQISTNGSIVVNLGGKVTLISNALVNGVPSGGGMFFWAETAPITVTPVDSVNPAALFLNSGSVTLATGAAPSQIFTFGDGVTVTVGAANASITNVSGTVTLATLAPATGAPTGLGAVSPLSASPGLAGTAAIQPQLNVDLLTQGLSGVDLAAADLAVAAG</sequence>
<evidence type="ECO:0000313" key="4">
    <source>
        <dbReference type="EMBL" id="CQD16383.1"/>
    </source>
</evidence>
<organism evidence="4 5">
    <name type="scientific">Mycobacterium lentiflavum</name>
    <dbReference type="NCBI Taxonomy" id="141349"/>
    <lineage>
        <taxon>Bacteria</taxon>
        <taxon>Bacillati</taxon>
        <taxon>Actinomycetota</taxon>
        <taxon>Actinomycetes</taxon>
        <taxon>Mycobacteriales</taxon>
        <taxon>Mycobacteriaceae</taxon>
        <taxon>Mycobacterium</taxon>
        <taxon>Mycobacterium simiae complex</taxon>
    </lineage>
</organism>
<dbReference type="FunFam" id="1.20.1260.20:FF:000001">
    <property type="entry name" value="PPE family protein PPE41"/>
    <property type="match status" value="1"/>
</dbReference>
<comment type="similarity">
    <text evidence="1">Belongs to the mycobacterial PPE family.</text>
</comment>
<dbReference type="AlphaFoldDB" id="A0A0E3WCU3"/>
<dbReference type="PANTHER" id="PTHR46766:SF1">
    <property type="entry name" value="GLUTAMINE-RICH PROTEIN 2"/>
    <property type="match status" value="1"/>
</dbReference>
<dbReference type="PANTHER" id="PTHR46766">
    <property type="entry name" value="GLUTAMINE-RICH PROTEIN 2"/>
    <property type="match status" value="1"/>
</dbReference>
<dbReference type="Pfam" id="PF00823">
    <property type="entry name" value="PPE"/>
    <property type="match status" value="1"/>
</dbReference>
<evidence type="ECO:0000256" key="2">
    <source>
        <dbReference type="SAM" id="MobiDB-lite"/>
    </source>
</evidence>
<dbReference type="STRING" id="141349.BN1232_03541"/>
<dbReference type="GO" id="GO:0052572">
    <property type="term" value="P:response to host immune response"/>
    <property type="evidence" value="ECO:0007669"/>
    <property type="project" value="TreeGrafter"/>
</dbReference>
<proteinExistence type="inferred from homology"/>
<accession>A0A0E3WCU3</accession>
<reference evidence="4 5" key="1">
    <citation type="submission" date="2015-03" db="EMBL/GenBank/DDBJ databases">
        <authorList>
            <person name="Urmite Genomes"/>
        </authorList>
    </citation>
    <scope>NUCLEOTIDE SEQUENCE [LARGE SCALE GENOMIC DNA]</scope>
    <source>
        <strain evidence="4 5">CSUR P1491</strain>
    </source>
</reference>
<feature type="compositionally biased region" description="Polar residues" evidence="2">
    <location>
        <begin position="204"/>
        <end position="214"/>
    </location>
</feature>
<dbReference type="InterPro" id="IPR000030">
    <property type="entry name" value="PPE_dom"/>
</dbReference>
<dbReference type="RefSeq" id="WP_090603517.1">
    <property type="nucleotide sequence ID" value="NZ_CTEE01000001.1"/>
</dbReference>
<dbReference type="SUPFAM" id="SSF140459">
    <property type="entry name" value="PE/PPE dimer-like"/>
    <property type="match status" value="1"/>
</dbReference>
<feature type="compositionally biased region" description="Polar residues" evidence="2">
    <location>
        <begin position="169"/>
        <end position="181"/>
    </location>
</feature>
<feature type="region of interest" description="Disordered" evidence="2">
    <location>
        <begin position="204"/>
        <end position="229"/>
    </location>
</feature>
<gene>
    <name evidence="4" type="ORF">BN1232_03541</name>
</gene>
<dbReference type="EMBL" id="CTEE01000001">
    <property type="protein sequence ID" value="CQD16383.1"/>
    <property type="molecule type" value="Genomic_DNA"/>
</dbReference>
<dbReference type="Proteomes" id="UP000199251">
    <property type="component" value="Unassembled WGS sequence"/>
</dbReference>
<evidence type="ECO:0000313" key="5">
    <source>
        <dbReference type="Proteomes" id="UP000199251"/>
    </source>
</evidence>
<dbReference type="InterPro" id="IPR038332">
    <property type="entry name" value="PPE_sf"/>
</dbReference>
<feature type="domain" description="PPE" evidence="3">
    <location>
        <begin position="2"/>
        <end position="163"/>
    </location>
</feature>